<dbReference type="AlphaFoldDB" id="A0A0C2D4R7"/>
<feature type="non-terminal residue" evidence="1">
    <location>
        <position position="120"/>
    </location>
</feature>
<dbReference type="EMBL" id="KN734801">
    <property type="protein sequence ID" value="KIH57117.1"/>
    <property type="molecule type" value="Genomic_DNA"/>
</dbReference>
<protein>
    <submittedName>
        <fullName evidence="1">Uncharacterized protein</fullName>
    </submittedName>
</protein>
<dbReference type="Proteomes" id="UP000054047">
    <property type="component" value="Unassembled WGS sequence"/>
</dbReference>
<dbReference type="OrthoDB" id="10476685at2759"/>
<reference evidence="1 2" key="1">
    <citation type="submission" date="2013-12" db="EMBL/GenBank/DDBJ databases">
        <title>Draft genome of the parsitic nematode Ancylostoma duodenale.</title>
        <authorList>
            <person name="Mitreva M."/>
        </authorList>
    </citation>
    <scope>NUCLEOTIDE SEQUENCE [LARGE SCALE GENOMIC DNA]</scope>
    <source>
        <strain evidence="1 2">Zhejiang</strain>
    </source>
</reference>
<evidence type="ECO:0000313" key="1">
    <source>
        <dbReference type="EMBL" id="KIH57117.1"/>
    </source>
</evidence>
<gene>
    <name evidence="1" type="ORF">ANCDUO_12693</name>
</gene>
<name>A0A0C2D4R7_9BILA</name>
<proteinExistence type="predicted"/>
<sequence length="120" mass="13872">MGQPPLSVVECGHAIRILEWNQSPRVVREYSLTEHSYAKSRAGGCVYCGRSAHNTNRDGKHILRLEVHEWLIVKAAKKRKIRNGERKTVELPENYLLEDERRDQLTVAFQRSFELRVTGS</sequence>
<evidence type="ECO:0000313" key="2">
    <source>
        <dbReference type="Proteomes" id="UP000054047"/>
    </source>
</evidence>
<accession>A0A0C2D4R7</accession>
<organism evidence="1 2">
    <name type="scientific">Ancylostoma duodenale</name>
    <dbReference type="NCBI Taxonomy" id="51022"/>
    <lineage>
        <taxon>Eukaryota</taxon>
        <taxon>Metazoa</taxon>
        <taxon>Ecdysozoa</taxon>
        <taxon>Nematoda</taxon>
        <taxon>Chromadorea</taxon>
        <taxon>Rhabditida</taxon>
        <taxon>Rhabditina</taxon>
        <taxon>Rhabditomorpha</taxon>
        <taxon>Strongyloidea</taxon>
        <taxon>Ancylostomatidae</taxon>
        <taxon>Ancylostomatinae</taxon>
        <taxon>Ancylostoma</taxon>
    </lineage>
</organism>
<keyword evidence="2" id="KW-1185">Reference proteome</keyword>